<evidence type="ECO:0000313" key="3">
    <source>
        <dbReference type="EMBL" id="KAG8191140.1"/>
    </source>
</evidence>
<dbReference type="SMART" id="SM00214">
    <property type="entry name" value="VWC"/>
    <property type="match status" value="2"/>
</dbReference>
<keyword evidence="4" id="KW-1185">Reference proteome</keyword>
<evidence type="ECO:0000313" key="4">
    <source>
        <dbReference type="Proteomes" id="UP000827092"/>
    </source>
</evidence>
<feature type="region of interest" description="Disordered" evidence="1">
    <location>
        <begin position="2337"/>
        <end position="2368"/>
    </location>
</feature>
<feature type="compositionally biased region" description="Basic and acidic residues" evidence="1">
    <location>
        <begin position="1114"/>
        <end position="1128"/>
    </location>
</feature>
<feature type="region of interest" description="Disordered" evidence="1">
    <location>
        <begin position="2511"/>
        <end position="2548"/>
    </location>
</feature>
<organism evidence="3 4">
    <name type="scientific">Oedothorax gibbosus</name>
    <dbReference type="NCBI Taxonomy" id="931172"/>
    <lineage>
        <taxon>Eukaryota</taxon>
        <taxon>Metazoa</taxon>
        <taxon>Ecdysozoa</taxon>
        <taxon>Arthropoda</taxon>
        <taxon>Chelicerata</taxon>
        <taxon>Arachnida</taxon>
        <taxon>Araneae</taxon>
        <taxon>Araneomorphae</taxon>
        <taxon>Entelegynae</taxon>
        <taxon>Araneoidea</taxon>
        <taxon>Linyphiidae</taxon>
        <taxon>Erigoninae</taxon>
        <taxon>Oedothorax</taxon>
    </lineage>
</organism>
<feature type="compositionally biased region" description="Low complexity" evidence="1">
    <location>
        <begin position="1865"/>
        <end position="1879"/>
    </location>
</feature>
<comment type="caution">
    <text evidence="3">The sequence shown here is derived from an EMBL/GenBank/DDBJ whole genome shotgun (WGS) entry which is preliminary data.</text>
</comment>
<feature type="region of interest" description="Disordered" evidence="1">
    <location>
        <begin position="1228"/>
        <end position="1250"/>
    </location>
</feature>
<dbReference type="Proteomes" id="UP000827092">
    <property type="component" value="Unassembled WGS sequence"/>
</dbReference>
<feature type="compositionally biased region" description="Polar residues" evidence="1">
    <location>
        <begin position="2611"/>
        <end position="2631"/>
    </location>
</feature>
<feature type="compositionally biased region" description="Polar residues" evidence="1">
    <location>
        <begin position="2196"/>
        <end position="2218"/>
    </location>
</feature>
<evidence type="ECO:0000256" key="1">
    <source>
        <dbReference type="SAM" id="MobiDB-lite"/>
    </source>
</evidence>
<dbReference type="EMBL" id="JAFNEN010000165">
    <property type="protein sequence ID" value="KAG8191140.1"/>
    <property type="molecule type" value="Genomic_DNA"/>
</dbReference>
<feature type="domain" description="VWFC" evidence="2">
    <location>
        <begin position="158"/>
        <end position="229"/>
    </location>
</feature>
<feature type="region of interest" description="Disordered" evidence="1">
    <location>
        <begin position="1865"/>
        <end position="1889"/>
    </location>
</feature>
<feature type="region of interest" description="Disordered" evidence="1">
    <location>
        <begin position="1688"/>
        <end position="1728"/>
    </location>
</feature>
<proteinExistence type="predicted"/>
<feature type="region of interest" description="Disordered" evidence="1">
    <location>
        <begin position="2176"/>
        <end position="2218"/>
    </location>
</feature>
<gene>
    <name evidence="3" type="ORF">JTE90_016653</name>
</gene>
<feature type="compositionally biased region" description="Low complexity" evidence="1">
    <location>
        <begin position="1090"/>
        <end position="1103"/>
    </location>
</feature>
<feature type="region of interest" description="Disordered" evidence="1">
    <location>
        <begin position="1090"/>
        <end position="1152"/>
    </location>
</feature>
<feature type="region of interest" description="Disordered" evidence="1">
    <location>
        <begin position="2611"/>
        <end position="2640"/>
    </location>
</feature>
<evidence type="ECO:0000259" key="2">
    <source>
        <dbReference type="SMART" id="SM00214"/>
    </source>
</evidence>
<feature type="compositionally biased region" description="Polar residues" evidence="1">
    <location>
        <begin position="1235"/>
        <end position="1244"/>
    </location>
</feature>
<feature type="compositionally biased region" description="Low complexity" evidence="1">
    <location>
        <begin position="2181"/>
        <end position="2195"/>
    </location>
</feature>
<feature type="compositionally biased region" description="Low complexity" evidence="1">
    <location>
        <begin position="2014"/>
        <end position="2029"/>
    </location>
</feature>
<dbReference type="InterPro" id="IPR001007">
    <property type="entry name" value="VWF_dom"/>
</dbReference>
<feature type="region of interest" description="Disordered" evidence="1">
    <location>
        <begin position="1985"/>
        <end position="2029"/>
    </location>
</feature>
<feature type="compositionally biased region" description="Polar residues" evidence="1">
    <location>
        <begin position="1985"/>
        <end position="2013"/>
    </location>
</feature>
<feature type="domain" description="VWFC" evidence="2">
    <location>
        <begin position="339"/>
        <end position="404"/>
    </location>
</feature>
<sequence length="3035" mass="337810">MVINYLRDSKNETVTSQANGTCLYNGTWFQDKEELPTRGLCLVCHCFPGFVEPNAFTCSVIDCPWEDYHRRFPGCTPIYADRDCCPIGWECDYGTQNPGQQPSECDCEWRYLKHYEAKGCRPVYEEKKPETGDKDVCTCPWRFDCSQADDIQADEKACLYKKHIYPIGSKIPTSNPCESCSCTADYFTQAATISCSTTECPSVYSKTPLPDGCHYVYKENQCCPTSVECPTGQKDNIYQVPSCEYKGKMFYEGEQIYPDEDPCLVCLCSSNWTGPQGATCRRHDCMLERDSRKLKQGCIPIYHEKTCCPIDYHCADEDFDFKSNRGASFKSDDDEDEMCFFDGRYYPIGHVLDIKYPTSCVTCTCKTPPDFTCIHAACPPPPNKDYAHCRAVYKPHACCPNYTCEEKKDSKSCPDPICQGTNCWLVKREDGCQTCRCKSRCMPCPPMCTPENPDNECSGCICQINSTALFDFEQSKKVEDNKDQEEDSLQKLIQECKNMECPSDERCMLVEQNCDNTTSDCLPIAKCEKVSFGCGQSTCPEGCHDIGSYENNCSLCHCKESNKEPQYKLTCKVQSCEENCILTGRDEGGCPICKCPQGNLEERACASSPCNGFNCTLAVNSLGCVECRCQLSCKPKECPVGCDMDLDVPENNGLECGCLCKNSTTAMDYIQSKPTKDTCHPVVSCRGLNCTIFDDDAGCPGCKCRAPCPAPVCQEGCRIEKEDPTVPGRCPGCACKLSRSARDNSGKADCPPPTCLGYNCSVITEATGCQKCYCESPCEEAPQCPSHCKLETNVPEGRVYCESPCEEAPQRPSHGKLETNVPEGRCRGCVCSYGEHLDPEQKHFPRGGGKIPDGSDSANMASEKREDMDADFIPLPDLPGYHYSGGHAFPVFGEPLESALYSLDDLVPGELESGSLSDEAREEIDEEGHEAYAHDEAYGDDFAEEKALNEEDEEKCARKNCPDGQKCVIRRLQCIRTPCPTIPVCIDVEPRCPIPMCAIGCMVMKWDDEVCPSCFCGIIRGAEGRVCPRTRCAGRRCYNVIGDDGCPQCKCDSICIPPKCYDGCHIEKDPPAGKCATCICEDRGGSALKPPATKPPAALGTTPSPNTTGSNVDLGKEHEKPEDSKDNSEATTLPEADTEGRNPSIIGSQFYSGSDAKPEIVIRNKLPEEDPAAAEFYNSLAYSENEVLSEEPTTVTVNLPTTINAADVFASTTAQPEINPKLDIFTTSKQEDSKSGTQQTATHFSSEELAVTEQPIEAEKDQVLSLNIFDFSNRDKTSTAEPITEKKSTKVFSQKFDKLPSRTTVNPFSNMPNENSHNKLKPLKAPTVLQSEFDSDKVDDTKPTTTTSRPLSNKHQVVYKPEFGSIYNDEIEEEDPAMKPILQNLQQLMSNLHHVLSTHQRPDMFQHFGSSVTTTAEPQTTEKPNGDKNSEKPNTPHDYDLKQSETENQDKIVDLQSNEPTDTVKSTTSSLFGTNNQVINHSINEERTGIKQVENTTVETQSNASTPANVESQQQQQYFLGPNIMQSAQHHSLPNQQIVPSPLHQGLNTQFHMFPQYPYQPAQSNFHALGMMQPQAPYQNHLQSVYAGNGPHPIFNAQPQNPYYTPIQQQPFISNVGPFPTNQFGQQPSQVHKQHVLLTNIPIPPSLQQQLNAGTQTLGFLQQLINHRNNPFYQQQLLQSLQHQMGFTTSEPIPNETPSTVASEEQGTGSNDTEAMSMQNDSGSTNQQAQEMHNQYVYANNQPLSSQQQFENGEVGSQSYGNVNKNQEHKFESGQFQQQYINQQQAAESTASQLSSQQNIASSAMPPFPDSSSQQAEAYLQQFNHHAPQQITSVPLTSSLNSHYQSQHQNVHPAIHQHLQAQNIQSQYSQQYASKPSSANEQSEQTQAHVASVNAQPQEEQIYLTSTGNVLHQEESNHQHQVIETKPIQQNVQQSYVIPTASQLQNTKPQTIYTQHSFNQQQVKPVQESAAIQAQSLLTPSSGIQQEASFQRKPIQQQYTEQPNQQSTNVETYNQQPHITQPQPTPNQQFHQTYFQNQQQYFPQQINIPQQQFQQSNNQQFPNVQQSNNQQFPNVQQSNNQQFPNIQQGNAQQTYILQQNSPQQQNLQQQLNLQQQVSQFLNNQNQQNVYQQQYVPQQQNFNQQTYSTQQYMSQQQNIPQQQQYMPQIQNNFVTQNTPQPSIQSNQQHNIHHQQNVPRQTIYQQQSTQEKPVAQPQHQFISSQSTFAYQSPQAQQQLLHQHYLNANERTTTEIPNTQTQDTLPTTIQPQELVQQSNQQYHISDVQPLKEDLSPVNMDNIDGGNQAFEHQSDQEYIVQEDNQDPQKNIEDQVLVEPSFSEQDTNEEQSHVEISSLEDELSEHSTQQPQEIDQHHIEALKPLAQITTNQNKINQQYQSQDNLNILGPNTAEPIQHVLQDLKTNTDSQSTQSFLQQTVPPFQQEHLPNNFGVKTRPGGAIFRPHFAALTSPTTTEPPTSTHDLFPAPSRPINNKPQVQQQDWVDQEFSEGDFDQEFDYDDFDLPESTTIDPFAASRQSVTPPQEQTTVQPEEQIDELSQQPNQYEVLANFDNHQPDSVKKPLDQQEHVDEFEATSPKFFSRTTPKPVTANSSNVFASFPTASPTPDVYSSSGSRHSTKAPSPIPSYQCPTPHCNGYNCSLIRGSDGCQKCVCDSPCAPCPQHCVKTKTLSEGRCPICDCTGTPTLSAANSAQCPVVNCRGSNCRKIKDSNGCPTCICDPKCVEPQCDPGCEVLRDVPPGQCPGCLCRVTVVQAVVPHKQRQCLPVTCGRNCQETRGPDGCPLCMCNPECPNPKCDVGCQVQTDVAAGECPTCVCPNFSDDDDDDDDDLYCPNLFCSEYGCREVPGPAGCPICMCDPICKTPVCEPGCQIVSNKYHGKCPVCVCRKPVNGTQALSEETIKTVQQSPVQQQEQSPVTFMLEPVEAEEATISTLHTTVTVDLNTGPTTEPTTEPPTTACPAPVCNGLRCNMETGVDGCEICKCKYKCPVPKCVGHCYAETNAPSHRCPGCVCPQKPKPPKH</sequence>
<feature type="compositionally biased region" description="Polar residues" evidence="1">
    <location>
        <begin position="1880"/>
        <end position="1889"/>
    </location>
</feature>
<reference evidence="3 4" key="1">
    <citation type="journal article" date="2022" name="Nat. Ecol. Evol.">
        <title>A masculinizing supergene underlies an exaggerated male reproductive morph in a spider.</title>
        <authorList>
            <person name="Hendrickx F."/>
            <person name="De Corte Z."/>
            <person name="Sonet G."/>
            <person name="Van Belleghem S.M."/>
            <person name="Kostlbacher S."/>
            <person name="Vangestel C."/>
        </authorList>
    </citation>
    <scope>NUCLEOTIDE SEQUENCE [LARGE SCALE GENOMIC DNA]</scope>
    <source>
        <strain evidence="3">W744_W776</strain>
    </source>
</reference>
<protein>
    <recommendedName>
        <fullName evidence="2">VWFC domain-containing protein</fullName>
    </recommendedName>
</protein>
<feature type="compositionally biased region" description="Polar residues" evidence="1">
    <location>
        <begin position="1412"/>
        <end position="1423"/>
    </location>
</feature>
<feature type="compositionally biased region" description="Low complexity" evidence="1">
    <location>
        <begin position="2536"/>
        <end position="2548"/>
    </location>
</feature>
<accession>A0AAV6V346</accession>
<feature type="region of interest" description="Disordered" evidence="1">
    <location>
        <begin position="1780"/>
        <end position="1813"/>
    </location>
</feature>
<feature type="compositionally biased region" description="Polar residues" evidence="1">
    <location>
        <begin position="1786"/>
        <end position="1802"/>
    </location>
</feature>
<feature type="region of interest" description="Disordered" evidence="1">
    <location>
        <begin position="1412"/>
        <end position="1443"/>
    </location>
</feature>
<feature type="region of interest" description="Disordered" evidence="1">
    <location>
        <begin position="2053"/>
        <end position="2082"/>
    </location>
</feature>
<name>A0AAV6V346_9ARAC</name>
<feature type="compositionally biased region" description="Acidic residues" evidence="1">
    <location>
        <begin position="2511"/>
        <end position="2520"/>
    </location>
</feature>
<feature type="compositionally biased region" description="Basic and acidic residues" evidence="1">
    <location>
        <begin position="1424"/>
        <end position="1443"/>
    </location>
</feature>